<dbReference type="Proteomes" id="UP001153678">
    <property type="component" value="Unassembled WGS sequence"/>
</dbReference>
<reference evidence="2" key="1">
    <citation type="submission" date="2022-08" db="EMBL/GenBank/DDBJ databases">
        <authorList>
            <person name="Kallberg Y."/>
            <person name="Tangrot J."/>
            <person name="Rosling A."/>
        </authorList>
    </citation>
    <scope>NUCLEOTIDE SEQUENCE</scope>
    <source>
        <strain evidence="2">Wild A</strain>
    </source>
</reference>
<proteinExistence type="predicted"/>
<evidence type="ECO:0000256" key="1">
    <source>
        <dbReference type="SAM" id="Coils"/>
    </source>
</evidence>
<evidence type="ECO:0000313" key="2">
    <source>
        <dbReference type="EMBL" id="CAI2181722.1"/>
    </source>
</evidence>
<gene>
    <name evidence="2" type="ORF">FWILDA_LOCUS10228</name>
</gene>
<name>A0A9W4SWL3_9GLOM</name>
<evidence type="ECO:0000313" key="3">
    <source>
        <dbReference type="Proteomes" id="UP001153678"/>
    </source>
</evidence>
<dbReference type="AlphaFoldDB" id="A0A9W4SWL3"/>
<comment type="caution">
    <text evidence="2">The sequence shown here is derived from an EMBL/GenBank/DDBJ whole genome shotgun (WGS) entry which is preliminary data.</text>
</comment>
<protein>
    <submittedName>
        <fullName evidence="2">1637_t:CDS:1</fullName>
    </submittedName>
</protein>
<keyword evidence="1" id="KW-0175">Coiled coil</keyword>
<sequence>MSTSEKHPVCSVVVFYLKMYSKQSYQGFLDLCQAEKLDKSSFNDLKERVIKEWSRYAKELESYWRGVITEQNKLELINKIAELQRLLKKSTYEFDVIVNLKRIKAFKWIANIDQVNLEDLRESIYAMYQTLELEKDELNDERSQVIIKHLMTDLNFRLKAIPIGNEASKSQYIYAYLVAVTNLFGNKFKVCPEKNVSGPNGHGPVDFALVLVRTSRIIGIAEGKPKFKLSKLMVIVYGDEDMEDRVKNVLSDIVWLLEEAQRLNGPEAYNILRHIVGVPGIILGLMITQ</sequence>
<feature type="coiled-coil region" evidence="1">
    <location>
        <begin position="121"/>
        <end position="148"/>
    </location>
</feature>
<accession>A0A9W4SWL3</accession>
<dbReference type="EMBL" id="CAMKVN010002584">
    <property type="protein sequence ID" value="CAI2181722.1"/>
    <property type="molecule type" value="Genomic_DNA"/>
</dbReference>
<organism evidence="2 3">
    <name type="scientific">Funneliformis geosporum</name>
    <dbReference type="NCBI Taxonomy" id="1117311"/>
    <lineage>
        <taxon>Eukaryota</taxon>
        <taxon>Fungi</taxon>
        <taxon>Fungi incertae sedis</taxon>
        <taxon>Mucoromycota</taxon>
        <taxon>Glomeromycotina</taxon>
        <taxon>Glomeromycetes</taxon>
        <taxon>Glomerales</taxon>
        <taxon>Glomeraceae</taxon>
        <taxon>Funneliformis</taxon>
    </lineage>
</organism>
<dbReference type="OrthoDB" id="2414517at2759"/>
<keyword evidence="3" id="KW-1185">Reference proteome</keyword>